<dbReference type="RefSeq" id="WP_133803222.1">
    <property type="nucleotide sequence ID" value="NZ_SNWQ01000015.1"/>
</dbReference>
<dbReference type="OrthoDB" id="9955187at2"/>
<comment type="caution">
    <text evidence="1">The sequence shown here is derived from an EMBL/GenBank/DDBJ whole genome shotgun (WGS) entry which is preliminary data.</text>
</comment>
<organism evidence="1 2">
    <name type="scientific">Kribbella caucasensis</name>
    <dbReference type="NCBI Taxonomy" id="2512215"/>
    <lineage>
        <taxon>Bacteria</taxon>
        <taxon>Bacillati</taxon>
        <taxon>Actinomycetota</taxon>
        <taxon>Actinomycetes</taxon>
        <taxon>Propionibacteriales</taxon>
        <taxon>Kribbellaceae</taxon>
        <taxon>Kribbella</taxon>
    </lineage>
</organism>
<accession>A0A4R6KAW9</accession>
<sequence length="60" mass="7039">MNRAVDRLDDQKRRQLENLAASWKMENMPLGEAEIEVLALYLLGEIDADERRRRLDALAR</sequence>
<evidence type="ECO:0008006" key="3">
    <source>
        <dbReference type="Google" id="ProtNLM"/>
    </source>
</evidence>
<reference evidence="1 2" key="1">
    <citation type="submission" date="2019-03" db="EMBL/GenBank/DDBJ databases">
        <title>Genomic Encyclopedia of Type Strains, Phase III (KMG-III): the genomes of soil and plant-associated and newly described type strains.</title>
        <authorList>
            <person name="Whitman W."/>
        </authorList>
    </citation>
    <scope>NUCLEOTIDE SEQUENCE [LARGE SCALE GENOMIC DNA]</scope>
    <source>
        <strain evidence="1 2">VKM Ac-2527</strain>
    </source>
</reference>
<protein>
    <recommendedName>
        <fullName evidence="3">Antitoxin VbhA domain-containing protein</fullName>
    </recommendedName>
</protein>
<name>A0A4R6KAW9_9ACTN</name>
<evidence type="ECO:0000313" key="2">
    <source>
        <dbReference type="Proteomes" id="UP000295388"/>
    </source>
</evidence>
<dbReference type="AlphaFoldDB" id="A0A4R6KAW9"/>
<evidence type="ECO:0000313" key="1">
    <source>
        <dbReference type="EMBL" id="TDO44678.1"/>
    </source>
</evidence>
<dbReference type="Proteomes" id="UP000295388">
    <property type="component" value="Unassembled WGS sequence"/>
</dbReference>
<keyword evidence="2" id="KW-1185">Reference proteome</keyword>
<proteinExistence type="predicted"/>
<dbReference type="EMBL" id="SNWQ01000015">
    <property type="protein sequence ID" value="TDO44678.1"/>
    <property type="molecule type" value="Genomic_DNA"/>
</dbReference>
<gene>
    <name evidence="1" type="ORF">EV643_115180</name>
</gene>